<dbReference type="Proteomes" id="UP001242313">
    <property type="component" value="Unassembled WGS sequence"/>
</dbReference>
<sequence length="124" mass="14518">MIIELSRVEMAVLSVNMAALRKNVRKGFKSNFGKQEGQEKLEVYDEIKAALNDGIEKTEEEQKRELHFNKYEIDMLNDFVPWYLLELEVTYETAGKKLKGEDKKVMETLQGIKEKIERVIENYA</sequence>
<gene>
    <name evidence="1" type="ORF">J2S25_001064</name>
</gene>
<dbReference type="EMBL" id="JAUSUN010000005">
    <property type="protein sequence ID" value="MDQ0412882.1"/>
    <property type="molecule type" value="Genomic_DNA"/>
</dbReference>
<proteinExistence type="predicted"/>
<name>A0ABU0FSH7_9BACI</name>
<reference evidence="1 2" key="1">
    <citation type="submission" date="2023-07" db="EMBL/GenBank/DDBJ databases">
        <title>Genomic Encyclopedia of Type Strains, Phase IV (KMG-IV): sequencing the most valuable type-strain genomes for metagenomic binning, comparative biology and taxonomic classification.</title>
        <authorList>
            <person name="Goeker M."/>
        </authorList>
    </citation>
    <scope>NUCLEOTIDE SEQUENCE [LARGE SCALE GENOMIC DNA]</scope>
    <source>
        <strain evidence="1 2">DSM 19598</strain>
    </source>
</reference>
<evidence type="ECO:0000313" key="1">
    <source>
        <dbReference type="EMBL" id="MDQ0412882.1"/>
    </source>
</evidence>
<organism evidence="1 2">
    <name type="scientific">Mesobacillus stamsii</name>
    <dbReference type="NCBI Taxonomy" id="225347"/>
    <lineage>
        <taxon>Bacteria</taxon>
        <taxon>Bacillati</taxon>
        <taxon>Bacillota</taxon>
        <taxon>Bacilli</taxon>
        <taxon>Bacillales</taxon>
        <taxon>Bacillaceae</taxon>
        <taxon>Mesobacillus</taxon>
    </lineage>
</organism>
<dbReference type="RefSeq" id="WP_307191424.1">
    <property type="nucleotide sequence ID" value="NZ_JAUSUN010000005.1"/>
</dbReference>
<keyword evidence="2" id="KW-1185">Reference proteome</keyword>
<accession>A0ABU0FSH7</accession>
<evidence type="ECO:0000313" key="2">
    <source>
        <dbReference type="Proteomes" id="UP001242313"/>
    </source>
</evidence>
<protein>
    <submittedName>
        <fullName evidence="1">Uncharacterized protein</fullName>
    </submittedName>
</protein>
<comment type="caution">
    <text evidence="1">The sequence shown here is derived from an EMBL/GenBank/DDBJ whole genome shotgun (WGS) entry which is preliminary data.</text>
</comment>